<proteinExistence type="predicted"/>
<sequence length="242" mass="27876">MLQEVRNATGYGRVTRTADAVALGLWPSRGLELYGFEIKVSRSDLRKELDDPAKAEEIMQYCDRWYLVLGHEELIQPGELPSTWGLMVAQKNRLVVKVEAPKLKAKPLDRKFICSVLRNYTECYVPRAMLNSMVQEKYKEWEADEEKRMDREDRGATEDLRNLKEVISEFEEASGVNVRRRWMAGRIGKAVNLLMESDFGQARTRLEQLAISAQHVVDQAKRELEVIDKVKGASGDCRNRRD</sequence>
<reference evidence="1" key="1">
    <citation type="journal article" date="2015" name="Nature">
        <title>Complex archaea that bridge the gap between prokaryotes and eukaryotes.</title>
        <authorList>
            <person name="Spang A."/>
            <person name="Saw J.H."/>
            <person name="Jorgensen S.L."/>
            <person name="Zaremba-Niedzwiedzka K."/>
            <person name="Martijn J."/>
            <person name="Lind A.E."/>
            <person name="van Eijk R."/>
            <person name="Schleper C."/>
            <person name="Guy L."/>
            <person name="Ettema T.J."/>
        </authorList>
    </citation>
    <scope>NUCLEOTIDE SEQUENCE</scope>
</reference>
<evidence type="ECO:0000313" key="1">
    <source>
        <dbReference type="EMBL" id="KKL61482.1"/>
    </source>
</evidence>
<name>A0A0F9GE78_9ZZZZ</name>
<comment type="caution">
    <text evidence="1">The sequence shown here is derived from an EMBL/GenBank/DDBJ whole genome shotgun (WGS) entry which is preliminary data.</text>
</comment>
<accession>A0A0F9GE78</accession>
<organism evidence="1">
    <name type="scientific">marine sediment metagenome</name>
    <dbReference type="NCBI Taxonomy" id="412755"/>
    <lineage>
        <taxon>unclassified sequences</taxon>
        <taxon>metagenomes</taxon>
        <taxon>ecological metagenomes</taxon>
    </lineage>
</organism>
<protein>
    <submittedName>
        <fullName evidence="1">Uncharacterized protein</fullName>
    </submittedName>
</protein>
<dbReference type="AlphaFoldDB" id="A0A0F9GE78"/>
<dbReference type="EMBL" id="LAZR01028805">
    <property type="protein sequence ID" value="KKL61482.1"/>
    <property type="molecule type" value="Genomic_DNA"/>
</dbReference>
<gene>
    <name evidence="1" type="ORF">LCGC14_2194850</name>
</gene>